<name>A0A8J3ZWD8_9ACTN</name>
<keyword evidence="2" id="KW-1185">Reference proteome</keyword>
<dbReference type="AlphaFoldDB" id="A0A8J3ZWD8"/>
<evidence type="ECO:0000313" key="2">
    <source>
        <dbReference type="Proteomes" id="UP000635606"/>
    </source>
</evidence>
<accession>A0A8J3ZWD8</accession>
<evidence type="ECO:0000313" key="1">
    <source>
        <dbReference type="EMBL" id="GIJ68720.1"/>
    </source>
</evidence>
<organism evidence="1 2">
    <name type="scientific">Virgisporangium ochraceum</name>
    <dbReference type="NCBI Taxonomy" id="65505"/>
    <lineage>
        <taxon>Bacteria</taxon>
        <taxon>Bacillati</taxon>
        <taxon>Actinomycetota</taxon>
        <taxon>Actinomycetes</taxon>
        <taxon>Micromonosporales</taxon>
        <taxon>Micromonosporaceae</taxon>
        <taxon>Virgisporangium</taxon>
    </lineage>
</organism>
<dbReference type="Proteomes" id="UP000635606">
    <property type="component" value="Unassembled WGS sequence"/>
</dbReference>
<comment type="caution">
    <text evidence="1">The sequence shown here is derived from an EMBL/GenBank/DDBJ whole genome shotgun (WGS) entry which is preliminary data.</text>
</comment>
<protein>
    <submittedName>
        <fullName evidence="1">Uncharacterized protein</fullName>
    </submittedName>
</protein>
<reference evidence="1" key="1">
    <citation type="submission" date="2021-01" db="EMBL/GenBank/DDBJ databases">
        <title>Whole genome shotgun sequence of Virgisporangium ochraceum NBRC 16418.</title>
        <authorList>
            <person name="Komaki H."/>
            <person name="Tamura T."/>
        </authorList>
    </citation>
    <scope>NUCLEOTIDE SEQUENCE</scope>
    <source>
        <strain evidence="1">NBRC 16418</strain>
    </source>
</reference>
<gene>
    <name evidence="1" type="ORF">Voc01_036370</name>
</gene>
<proteinExistence type="predicted"/>
<dbReference type="EMBL" id="BOPH01000047">
    <property type="protein sequence ID" value="GIJ68720.1"/>
    <property type="molecule type" value="Genomic_DNA"/>
</dbReference>
<dbReference type="RefSeq" id="WP_203928664.1">
    <property type="nucleotide sequence ID" value="NZ_BOPH01000047.1"/>
</dbReference>
<sequence>MFSYQLHCPACAQPRTFEQPPCADQHEPTCPEWACTSCGTAVLVEPPMPRLLPLPRLAPLPRQRNRRLAA</sequence>